<dbReference type="EMBL" id="CP093313">
    <property type="protein sequence ID" value="UWZ86245.1"/>
    <property type="molecule type" value="Genomic_DNA"/>
</dbReference>
<evidence type="ECO:0000313" key="1">
    <source>
        <dbReference type="EMBL" id="UWZ86245.1"/>
    </source>
</evidence>
<proteinExistence type="predicted"/>
<evidence type="ECO:0000313" key="2">
    <source>
        <dbReference type="Proteomes" id="UP001059380"/>
    </source>
</evidence>
<dbReference type="Proteomes" id="UP001059380">
    <property type="component" value="Chromosome"/>
</dbReference>
<reference evidence="1" key="1">
    <citation type="submission" date="2021-04" db="EMBL/GenBank/DDBJ databases">
        <title>Phylogenetic analysis of Acidobacteriaceae.</title>
        <authorList>
            <person name="Qiu L."/>
            <person name="Zhang Q."/>
        </authorList>
    </citation>
    <scope>NUCLEOTIDE SEQUENCE</scope>
    <source>
        <strain evidence="1">DSM 25168</strain>
    </source>
</reference>
<dbReference type="AlphaFoldDB" id="A0A9J7BY31"/>
<sequence>MTLTKSQSLAAFFTTFQHNSDHGTQAETLAQFAETFLAVGPDGAKAVPAALFGPALAKRKELFAKLGSRGSQLVGLDETHLDSRYTLARTRWRMTFTRPSLPDEPLEVDSTFLIDTHTQQILVYLAHQDVFAILRERGIMTD</sequence>
<keyword evidence="2" id="KW-1185">Reference proteome</keyword>
<dbReference type="RefSeq" id="WP_260795889.1">
    <property type="nucleotide sequence ID" value="NZ_CP093313.1"/>
</dbReference>
<organism evidence="1 2">
    <name type="scientific">Occallatibacter riparius</name>
    <dbReference type="NCBI Taxonomy" id="1002689"/>
    <lineage>
        <taxon>Bacteria</taxon>
        <taxon>Pseudomonadati</taxon>
        <taxon>Acidobacteriota</taxon>
        <taxon>Terriglobia</taxon>
        <taxon>Terriglobales</taxon>
        <taxon>Acidobacteriaceae</taxon>
        <taxon>Occallatibacter</taxon>
    </lineage>
</organism>
<gene>
    <name evidence="1" type="ORF">MOP44_09930</name>
</gene>
<accession>A0A9J7BY31</accession>
<protein>
    <submittedName>
        <fullName evidence="1">Uncharacterized protein</fullName>
    </submittedName>
</protein>
<dbReference type="KEGG" id="orp:MOP44_09930"/>
<name>A0A9J7BY31_9BACT</name>